<sequence>MDTREEDLSGTLKEFDAKITTFSSILEKFGLDIITKMGQTNLKIKQLTDMVGELSKTTIDIKGLIPQLSNVIQNQKRLEDELSLVKSLLLNLSSTPSIKPGVENTVERDESATDTKNLIVSQFNELETKLENTDDPQYVKAILEQLRIEIFEFTGGHSMLNQFAQIITRLNSAISMNDLMNKQDSTSKTIKVEIMESIPNWRNKLMIKN</sequence>
<protein>
    <submittedName>
        <fullName evidence="1">Uncharacterized protein</fullName>
    </submittedName>
</protein>
<reference evidence="1" key="1">
    <citation type="journal article" date="2014" name="Front. Microbiol.">
        <title>High frequency of phylogenetically diverse reductive dehalogenase-homologous genes in deep subseafloor sedimentary metagenomes.</title>
        <authorList>
            <person name="Kawai M."/>
            <person name="Futagami T."/>
            <person name="Toyoda A."/>
            <person name="Takaki Y."/>
            <person name="Nishi S."/>
            <person name="Hori S."/>
            <person name="Arai W."/>
            <person name="Tsubouchi T."/>
            <person name="Morono Y."/>
            <person name="Uchiyama I."/>
            <person name="Ito T."/>
            <person name="Fujiyama A."/>
            <person name="Inagaki F."/>
            <person name="Takami H."/>
        </authorList>
    </citation>
    <scope>NUCLEOTIDE SEQUENCE</scope>
    <source>
        <strain evidence="1">Expedition CK06-06</strain>
    </source>
</reference>
<comment type="caution">
    <text evidence="1">The sequence shown here is derived from an EMBL/GenBank/DDBJ whole genome shotgun (WGS) entry which is preliminary data.</text>
</comment>
<organism evidence="1">
    <name type="scientific">marine sediment metagenome</name>
    <dbReference type="NCBI Taxonomy" id="412755"/>
    <lineage>
        <taxon>unclassified sequences</taxon>
        <taxon>metagenomes</taxon>
        <taxon>ecological metagenomes</taxon>
    </lineage>
</organism>
<evidence type="ECO:0000313" key="1">
    <source>
        <dbReference type="EMBL" id="GAG89940.1"/>
    </source>
</evidence>
<accession>X1B4F2</accession>
<name>X1B4F2_9ZZZZ</name>
<dbReference type="AlphaFoldDB" id="X1B4F2"/>
<gene>
    <name evidence="1" type="ORF">S01H4_23147</name>
</gene>
<dbReference type="EMBL" id="BART01010705">
    <property type="protein sequence ID" value="GAG89940.1"/>
    <property type="molecule type" value="Genomic_DNA"/>
</dbReference>
<proteinExistence type="predicted"/>